<dbReference type="SUPFAM" id="SSF56563">
    <property type="entry name" value="Major capsid protein gp5"/>
    <property type="match status" value="1"/>
</dbReference>
<dbReference type="NCBIfam" id="TIGR01554">
    <property type="entry name" value="major_cap_HK97"/>
    <property type="match status" value="1"/>
</dbReference>
<reference evidence="3 4" key="1">
    <citation type="submission" date="2011-11" db="EMBL/GenBank/DDBJ databases">
        <authorList>
            <consortium name="Tuberculosis Structural Genomics Consortium"/>
            <person name="Ioerger T.R."/>
        </authorList>
    </citation>
    <scope>NUCLEOTIDE SEQUENCE [LARGE SCALE GENOMIC DNA]</scope>
    <source>
        <strain evidence="4">ATCC 19527 / DSM 44167 / CIP 105390 / JCM 6362 / NCTC 10409 / 316</strain>
    </source>
</reference>
<dbReference type="PATRIC" id="fig|1078020.3.peg.1348"/>
<dbReference type="Gene3D" id="3.30.2400.10">
    <property type="entry name" value="Major capsid protein gp5"/>
    <property type="match status" value="1"/>
</dbReference>
<dbReference type="InterPro" id="IPR054612">
    <property type="entry name" value="Phage_capsid-like_C"/>
</dbReference>
<dbReference type="Pfam" id="PF05065">
    <property type="entry name" value="Phage_capsid"/>
    <property type="match status" value="1"/>
</dbReference>
<sequence>MPQRICQEAPIMEKRLQQLIDKRARLLAGRVAITDLVLAEGRDSLTGDETKRFQDLSAEIEDLTVRIAQLGDEIERSGRTNPICAFIRGAHFSGTSWAARAADALLKLGGEARAIASDSVDVPTLVESEVSAKERPSRLIDLFTNRKAIEGNAFEYYRQTVRTNNATAVADGGTKPTSVFSLELVDDRARVIAHLSEPMPIRLFQDHPELNRWLDTEMAEGVLDALEAQVIAGDGEGENLTGLLSTTGTTSVAFDTDLPTTMRSAVTALQLIGAQPNGWVLNPADAQTINLLRFQWGGTEAADAGFLLDGYQNTNAGSGNVFGPTTPRVVSNSVPEGTAILGDWGQLRLYVREGVRLDVDAGGDLFTTNQAIVRAEGRFGIGVLKPLSFAIVDLTA</sequence>
<evidence type="ECO:0000256" key="1">
    <source>
        <dbReference type="ARBA" id="ARBA00004328"/>
    </source>
</evidence>
<comment type="caution">
    <text evidence="3">The sequence shown here is derived from an EMBL/GenBank/DDBJ whole genome shotgun (WGS) entry which is preliminary data.</text>
</comment>
<name>G7CEF5_MYCT3</name>
<comment type="subcellular location">
    <subcellularLocation>
        <location evidence="1">Virion</location>
    </subcellularLocation>
</comment>
<keyword evidence="4" id="KW-1185">Reference proteome</keyword>
<dbReference type="Proteomes" id="UP000004915">
    <property type="component" value="Unassembled WGS sequence"/>
</dbReference>
<evidence type="ECO:0000313" key="3">
    <source>
        <dbReference type="EMBL" id="EHI13639.1"/>
    </source>
</evidence>
<accession>G7CEF5</accession>
<dbReference type="eggNOG" id="COG4653">
    <property type="taxonomic scope" value="Bacteria"/>
</dbReference>
<feature type="domain" description="Phage capsid-like C-terminal" evidence="2">
    <location>
        <begin position="134"/>
        <end position="392"/>
    </location>
</feature>
<gene>
    <name evidence="3" type="ORF">KEK_06847</name>
</gene>
<dbReference type="EMBL" id="AGVE01000032">
    <property type="protein sequence ID" value="EHI13639.1"/>
    <property type="molecule type" value="Genomic_DNA"/>
</dbReference>
<organism evidence="3 4">
    <name type="scientific">Mycolicibacterium thermoresistibile (strain ATCC 19527 / DSM 44167 / CIP 105390 / JCM 6362 / NCTC 10409 / 316)</name>
    <name type="common">Mycobacterium thermoresistibile</name>
    <dbReference type="NCBI Taxonomy" id="1078020"/>
    <lineage>
        <taxon>Bacteria</taxon>
        <taxon>Bacillati</taxon>
        <taxon>Actinomycetota</taxon>
        <taxon>Actinomycetes</taxon>
        <taxon>Mycobacteriales</taxon>
        <taxon>Mycobacteriaceae</taxon>
        <taxon>Mycolicibacterium</taxon>
    </lineage>
</organism>
<dbReference type="Gene3D" id="3.30.2320.10">
    <property type="entry name" value="hypothetical protein PF0899 domain"/>
    <property type="match status" value="1"/>
</dbReference>
<evidence type="ECO:0000313" key="4">
    <source>
        <dbReference type="Proteomes" id="UP000004915"/>
    </source>
</evidence>
<protein>
    <recommendedName>
        <fullName evidence="2">Phage capsid-like C-terminal domain-containing protein</fullName>
    </recommendedName>
</protein>
<dbReference type="AlphaFoldDB" id="G7CEF5"/>
<evidence type="ECO:0000259" key="2">
    <source>
        <dbReference type="Pfam" id="PF05065"/>
    </source>
</evidence>
<proteinExistence type="predicted"/>
<dbReference type="InterPro" id="IPR024455">
    <property type="entry name" value="Phage_capsid"/>
</dbReference>